<reference evidence="1" key="1">
    <citation type="submission" date="2023-03" db="EMBL/GenBank/DDBJ databases">
        <title>Massive genome expansion in bonnet fungi (Mycena s.s.) driven by repeated elements and novel gene families across ecological guilds.</title>
        <authorList>
            <consortium name="Lawrence Berkeley National Laboratory"/>
            <person name="Harder C.B."/>
            <person name="Miyauchi S."/>
            <person name="Viragh M."/>
            <person name="Kuo A."/>
            <person name="Thoen E."/>
            <person name="Andreopoulos B."/>
            <person name="Lu D."/>
            <person name="Skrede I."/>
            <person name="Drula E."/>
            <person name="Henrissat B."/>
            <person name="Morin E."/>
            <person name="Kohler A."/>
            <person name="Barry K."/>
            <person name="LaButti K."/>
            <person name="Morin E."/>
            <person name="Salamov A."/>
            <person name="Lipzen A."/>
            <person name="Mereny Z."/>
            <person name="Hegedus B."/>
            <person name="Baldrian P."/>
            <person name="Stursova M."/>
            <person name="Weitz H."/>
            <person name="Taylor A."/>
            <person name="Grigoriev I.V."/>
            <person name="Nagy L.G."/>
            <person name="Martin F."/>
            <person name="Kauserud H."/>
        </authorList>
    </citation>
    <scope>NUCLEOTIDE SEQUENCE</scope>
    <source>
        <strain evidence="1">CBHHK182m</strain>
    </source>
</reference>
<gene>
    <name evidence="1" type="ORF">B0H16DRAFT_1695316</name>
</gene>
<evidence type="ECO:0000313" key="1">
    <source>
        <dbReference type="EMBL" id="KAJ7736672.1"/>
    </source>
</evidence>
<dbReference type="Proteomes" id="UP001215598">
    <property type="component" value="Unassembled WGS sequence"/>
</dbReference>
<dbReference type="EMBL" id="JARKIB010000120">
    <property type="protein sequence ID" value="KAJ7736672.1"/>
    <property type="molecule type" value="Genomic_DNA"/>
</dbReference>
<dbReference type="CDD" id="cd21037">
    <property type="entry name" value="MLKL_NTD"/>
    <property type="match status" value="1"/>
</dbReference>
<comment type="caution">
    <text evidence="1">The sequence shown here is derived from an EMBL/GenBank/DDBJ whole genome shotgun (WGS) entry which is preliminary data.</text>
</comment>
<proteinExistence type="predicted"/>
<keyword evidence="2" id="KW-1185">Reference proteome</keyword>
<organism evidence="1 2">
    <name type="scientific">Mycena metata</name>
    <dbReference type="NCBI Taxonomy" id="1033252"/>
    <lineage>
        <taxon>Eukaryota</taxon>
        <taxon>Fungi</taxon>
        <taxon>Dikarya</taxon>
        <taxon>Basidiomycota</taxon>
        <taxon>Agaricomycotina</taxon>
        <taxon>Agaricomycetes</taxon>
        <taxon>Agaricomycetidae</taxon>
        <taxon>Agaricales</taxon>
        <taxon>Marasmiineae</taxon>
        <taxon>Mycenaceae</taxon>
        <taxon>Mycena</taxon>
    </lineage>
</organism>
<protein>
    <submittedName>
        <fullName evidence="1">Uncharacterized protein</fullName>
    </submittedName>
</protein>
<accession>A0AAD7I8L3</accession>
<name>A0AAD7I8L3_9AGAR</name>
<evidence type="ECO:0000313" key="2">
    <source>
        <dbReference type="Proteomes" id="UP001215598"/>
    </source>
</evidence>
<sequence>MAPSRPEIPTISSFPKTIVEALKPVANVALTPVFNHQVPSIKPTPVALHRASSALAQQADKILKAIEPALDIAKEGITSVPVPGLEATLRGIAVVTEKVLTMQSNKDDLKNLHNDLKQILDVKVSGCSDSLHNRLIELKLNLNSIARTCELLTQKSRMTQFWRSKQLKDDIQSMQAAVITHFNHFMFAGNISIEKLIHTGLDQITSQVNFTEAERLLSKLKHVPAQYNAENTPEVCMKGTRIGVIQQLKDLLLNNSHQIVMLSGSAGS</sequence>
<feature type="non-terminal residue" evidence="1">
    <location>
        <position position="268"/>
    </location>
</feature>
<dbReference type="AlphaFoldDB" id="A0AAD7I8L3"/>
<dbReference type="InterPro" id="IPR059179">
    <property type="entry name" value="MLKL-like_MCAfunc"/>
</dbReference>